<keyword evidence="5" id="KW-1185">Reference proteome</keyword>
<evidence type="ECO:0000256" key="1">
    <source>
        <dbReference type="ARBA" id="ARBA00005278"/>
    </source>
</evidence>
<keyword evidence="3" id="KW-1133">Transmembrane helix</keyword>
<protein>
    <submittedName>
        <fullName evidence="4">Spore germination protein</fullName>
    </submittedName>
</protein>
<accession>A0A841THV3</accession>
<dbReference type="GO" id="GO:0016020">
    <property type="term" value="C:membrane"/>
    <property type="evidence" value="ECO:0007669"/>
    <property type="project" value="InterPro"/>
</dbReference>
<organism evidence="4 5">
    <name type="scientific">Cohnella lubricantis</name>
    <dbReference type="NCBI Taxonomy" id="2163172"/>
    <lineage>
        <taxon>Bacteria</taxon>
        <taxon>Bacillati</taxon>
        <taxon>Bacillota</taxon>
        <taxon>Bacilli</taxon>
        <taxon>Bacillales</taxon>
        <taxon>Paenibacillaceae</taxon>
        <taxon>Cohnella</taxon>
    </lineage>
</organism>
<dbReference type="PANTHER" id="PTHR22550">
    <property type="entry name" value="SPORE GERMINATION PROTEIN"/>
    <property type="match status" value="1"/>
</dbReference>
<dbReference type="PANTHER" id="PTHR22550:SF5">
    <property type="entry name" value="LEUCINE ZIPPER PROTEIN 4"/>
    <property type="match status" value="1"/>
</dbReference>
<dbReference type="EMBL" id="JACJVN010000057">
    <property type="protein sequence ID" value="MBB6678527.1"/>
    <property type="molecule type" value="Genomic_DNA"/>
</dbReference>
<dbReference type="Proteomes" id="UP000574133">
    <property type="component" value="Unassembled WGS sequence"/>
</dbReference>
<proteinExistence type="inferred from homology"/>
<keyword evidence="3" id="KW-0812">Transmembrane</keyword>
<feature type="transmembrane region" description="Helical" evidence="3">
    <location>
        <begin position="36"/>
        <end position="60"/>
    </location>
</feature>
<feature type="transmembrane region" description="Helical" evidence="3">
    <location>
        <begin position="67"/>
        <end position="92"/>
    </location>
</feature>
<dbReference type="GO" id="GO:0009847">
    <property type="term" value="P:spore germination"/>
    <property type="evidence" value="ECO:0007669"/>
    <property type="project" value="InterPro"/>
</dbReference>
<evidence type="ECO:0000313" key="5">
    <source>
        <dbReference type="Proteomes" id="UP000574133"/>
    </source>
</evidence>
<comment type="similarity">
    <text evidence="1">Belongs to the GerABKA family.</text>
</comment>
<dbReference type="AlphaFoldDB" id="A0A841THV3"/>
<evidence type="ECO:0000256" key="2">
    <source>
        <dbReference type="ARBA" id="ARBA00023136"/>
    </source>
</evidence>
<dbReference type="InterPro" id="IPR004995">
    <property type="entry name" value="Spore_Ger"/>
</dbReference>
<evidence type="ECO:0000256" key="3">
    <source>
        <dbReference type="SAM" id="Phobius"/>
    </source>
</evidence>
<keyword evidence="2 3" id="KW-0472">Membrane</keyword>
<name>A0A841THV3_9BACL</name>
<comment type="caution">
    <text evidence="4">The sequence shown here is derived from an EMBL/GenBank/DDBJ whole genome shotgun (WGS) entry which is preliminary data.</text>
</comment>
<reference evidence="4 5" key="1">
    <citation type="submission" date="2020-08" db="EMBL/GenBank/DDBJ databases">
        <title>Cohnella phylogeny.</title>
        <authorList>
            <person name="Dunlap C."/>
        </authorList>
    </citation>
    <scope>NUCLEOTIDE SEQUENCE [LARGE SCALE GENOMIC DNA]</scope>
    <source>
        <strain evidence="4 5">DSM 103658</strain>
    </source>
</reference>
<dbReference type="InterPro" id="IPR050768">
    <property type="entry name" value="UPF0353/GerABKA_families"/>
</dbReference>
<sequence>MEASIRLPRFMGSTATTVGGLILGQAAQQAGLVSSAMIITTAAVTISNFVIPINTMTFAVRAVRYPLILLSSLFGLFGVVVGLFCLTCYLVRLRSFGHPYLKLFVSEPSKSFDNR</sequence>
<dbReference type="Pfam" id="PF03323">
    <property type="entry name" value="GerA"/>
    <property type="match status" value="1"/>
</dbReference>
<gene>
    <name evidence="4" type="ORF">H4Q31_14645</name>
</gene>
<evidence type="ECO:0000313" key="4">
    <source>
        <dbReference type="EMBL" id="MBB6678527.1"/>
    </source>
</evidence>